<protein>
    <submittedName>
        <fullName evidence="2">T9SS C-terminal target domain-containing protein</fullName>
    </submittedName>
</protein>
<reference evidence="2 3" key="1">
    <citation type="submission" date="2018-09" db="EMBL/GenBank/DDBJ databases">
        <title>Genome sequencing of strain 6GH32-13.</title>
        <authorList>
            <person name="Weon H.-Y."/>
            <person name="Heo J."/>
            <person name="Kwon S.-W."/>
        </authorList>
    </citation>
    <scope>NUCLEOTIDE SEQUENCE [LARGE SCALE GENOMIC DNA]</scope>
    <source>
        <strain evidence="2 3">5GH32-13</strain>
    </source>
</reference>
<name>A0A3B7MHB5_9BACT</name>
<evidence type="ECO:0000313" key="3">
    <source>
        <dbReference type="Proteomes" id="UP000263900"/>
    </source>
</evidence>
<dbReference type="EMBL" id="CP032157">
    <property type="protein sequence ID" value="AXY72539.1"/>
    <property type="molecule type" value="Genomic_DNA"/>
</dbReference>
<dbReference type="Gene3D" id="2.60.40.10">
    <property type="entry name" value="Immunoglobulins"/>
    <property type="match status" value="1"/>
</dbReference>
<dbReference type="InterPro" id="IPR026444">
    <property type="entry name" value="Secre_tail"/>
</dbReference>
<dbReference type="RefSeq" id="WP_119048377.1">
    <property type="nucleotide sequence ID" value="NZ_CP032157.1"/>
</dbReference>
<accession>A0A3B7MHB5</accession>
<dbReference type="InterPro" id="IPR013783">
    <property type="entry name" value="Ig-like_fold"/>
</dbReference>
<dbReference type="KEGG" id="pseg:D3H65_00445"/>
<keyword evidence="3" id="KW-1185">Reference proteome</keyword>
<dbReference type="Proteomes" id="UP000263900">
    <property type="component" value="Chromosome"/>
</dbReference>
<dbReference type="AlphaFoldDB" id="A0A3B7MHB5"/>
<dbReference type="OrthoDB" id="663485at2"/>
<dbReference type="Pfam" id="PF18962">
    <property type="entry name" value="Por_Secre_tail"/>
    <property type="match status" value="1"/>
</dbReference>
<feature type="domain" description="Secretion system C-terminal sorting" evidence="1">
    <location>
        <begin position="317"/>
        <end position="393"/>
    </location>
</feature>
<proteinExistence type="predicted"/>
<evidence type="ECO:0000259" key="1">
    <source>
        <dbReference type="Pfam" id="PF18962"/>
    </source>
</evidence>
<gene>
    <name evidence="2" type="ORF">D3H65_00445</name>
</gene>
<sequence length="395" mass="42898">MKNIVRVILIVFVLLSVALMLQAQRLDVTVRNIGYNRIQLMATATGAGFATAPNNAWGDMNLTWRIPKTAAVPAPTPPPAPPTVPGATPEITAEQTAFTGAAPQSIFTGGLELAIFDVTTFGGVDDGFWYFQVTGSAQTIQNIAGGSQVLLYEFTTPVQWTCPSCVELLVTDVPDLMNLGGLSTTSFIHNGGLNTDVLNIVTNMAPLPVEWLYVRAEAKSNKFIEVKWATASEQNNAGFEVERSEDAGRTYHSIAKVPGRGNTTSASYYALNDEQVLPGIKYYYRIRQTDLDGRVRYSAIAMASLAGDHYFTVEVKPNPVRDRLYMDIQSSKDQSVQVVVLDAAGKIYRIEKSINVGSRGTRYSCDVVGYPAGMYVAKVIAADGTVQSVKFVISR</sequence>
<dbReference type="NCBIfam" id="TIGR04183">
    <property type="entry name" value="Por_Secre_tail"/>
    <property type="match status" value="1"/>
</dbReference>
<evidence type="ECO:0000313" key="2">
    <source>
        <dbReference type="EMBL" id="AXY72539.1"/>
    </source>
</evidence>
<organism evidence="2 3">
    <name type="scientific">Paraflavitalea soli</name>
    <dbReference type="NCBI Taxonomy" id="2315862"/>
    <lineage>
        <taxon>Bacteria</taxon>
        <taxon>Pseudomonadati</taxon>
        <taxon>Bacteroidota</taxon>
        <taxon>Chitinophagia</taxon>
        <taxon>Chitinophagales</taxon>
        <taxon>Chitinophagaceae</taxon>
        <taxon>Paraflavitalea</taxon>
    </lineage>
</organism>